<comment type="caution">
    <text evidence="7">Lacks conserved residue(s) required for the propagation of feature annotation.</text>
</comment>
<evidence type="ECO:0000313" key="9">
    <source>
        <dbReference type="EMBL" id="GLK51544.1"/>
    </source>
</evidence>
<dbReference type="SUPFAM" id="SSF53955">
    <property type="entry name" value="Lysozyme-like"/>
    <property type="match status" value="1"/>
</dbReference>
<dbReference type="GO" id="GO:0008933">
    <property type="term" value="F:peptidoglycan lytic transglycosylase activity"/>
    <property type="evidence" value="ECO:0007669"/>
    <property type="project" value="UniProtKB-UniRule"/>
</dbReference>
<sequence length="456" mass="50367">MGRPFLSVAKAVLAVIAGLILVQCAPDRQGLDDTSLADVQARGELVVLTLEGPTSFEAGDSMPTGYEVELTQAFADSLGVAARFEPRRDIDSLFDSLDAGEGHIAAANLTVTPARRTRVSFGPAYKSVTEQLICRRGGREPTTPDALPGTTIRVLAGSSYEETLETLARQQPGVRWSARTAGSAMPLLEGVDRGTFDCTVSDSHLADFARRRHPELDVAMTLTEERPLAWAHTGRIEGLDQAMADWFASAHETGLLADLDERWFGRFGAFDYVDVARFVRRVQSRLPQYRPAFERAAADLPFDWELLAAQAYQESHWDPDAVSATGVRGLMMLTLSTARRVGIEDRNDPEQSIAGGTAYLADLYERVPDGVTGEDRIWFALAAYNVGMGHMYDARALAERLGRDKNSWDDLARTLPLLSDPRYYETLRHGYARGHEPVRYVEKVREYRALLDAQGI</sequence>
<dbReference type="SMART" id="SM00062">
    <property type="entry name" value="PBPb"/>
    <property type="match status" value="1"/>
</dbReference>
<dbReference type="SUPFAM" id="SSF53850">
    <property type="entry name" value="Periplasmic binding protein-like II"/>
    <property type="match status" value="1"/>
</dbReference>
<dbReference type="InterPro" id="IPR008258">
    <property type="entry name" value="Transglycosylase_SLT_dom_1"/>
</dbReference>
<feature type="region of interest" description="LT domain" evidence="7">
    <location>
        <begin position="268"/>
        <end position="456"/>
    </location>
</feature>
<evidence type="ECO:0000256" key="4">
    <source>
        <dbReference type="ARBA" id="ARBA00023237"/>
    </source>
</evidence>
<dbReference type="PANTHER" id="PTHR35936:SF32">
    <property type="entry name" value="MEMBRANE-BOUND LYTIC MUREIN TRANSGLYCOSYLASE F"/>
    <property type="match status" value="1"/>
</dbReference>
<feature type="domain" description="Solute-binding protein family 3/N-terminal" evidence="8">
    <location>
        <begin position="44"/>
        <end position="267"/>
    </location>
</feature>
<dbReference type="Gene3D" id="3.40.190.10">
    <property type="entry name" value="Periplasmic binding protein-like II"/>
    <property type="match status" value="2"/>
</dbReference>
<dbReference type="GO" id="GO:0016998">
    <property type="term" value="P:cell wall macromolecule catabolic process"/>
    <property type="evidence" value="ECO:0007669"/>
    <property type="project" value="UniProtKB-UniRule"/>
</dbReference>
<comment type="similarity">
    <text evidence="1">Belongs to the virb1 family.</text>
</comment>
<dbReference type="HAMAP" id="MF_02016">
    <property type="entry name" value="MltF"/>
    <property type="match status" value="1"/>
</dbReference>
<keyword evidence="2 7" id="KW-0732">Signal</keyword>
<evidence type="ECO:0000256" key="2">
    <source>
        <dbReference type="ARBA" id="ARBA00022729"/>
    </source>
</evidence>
<dbReference type="CDD" id="cd01009">
    <property type="entry name" value="PBP2_YfhD_N"/>
    <property type="match status" value="1"/>
</dbReference>
<comment type="similarity">
    <text evidence="7">In the N-terminal section; belongs to the bacterial solute-binding protein 3 family.</text>
</comment>
<comment type="catalytic activity">
    <reaction evidence="7">
        <text>Exolytic cleavage of the (1-&gt;4)-beta-glycosidic linkage between N-acetylmuramic acid (MurNAc) and N-acetylglucosamine (GlcNAc) residues in peptidoglycan, from either the reducing or the non-reducing ends of the peptidoglycan chains, with concomitant formation of a 1,6-anhydrobond in the MurNAc residue.</text>
        <dbReference type="EC" id="4.2.2.n1"/>
    </reaction>
</comment>
<dbReference type="Pfam" id="PF00497">
    <property type="entry name" value="SBP_bac_3"/>
    <property type="match status" value="1"/>
</dbReference>
<dbReference type="GO" id="GO:0009253">
    <property type="term" value="P:peptidoglycan catabolic process"/>
    <property type="evidence" value="ECO:0007669"/>
    <property type="project" value="TreeGrafter"/>
</dbReference>
<dbReference type="RefSeq" id="WP_271185924.1">
    <property type="nucleotide sequence ID" value="NZ_BSFE01000002.1"/>
</dbReference>
<comment type="domain">
    <text evidence="7">The N-terminal domain does not have lytic activity and probably modulates enzymatic activity. The C-terminal domain is the catalytic active domain.</text>
</comment>
<keyword evidence="5 7" id="KW-0456">Lyase</keyword>
<dbReference type="GO" id="GO:0009279">
    <property type="term" value="C:cell outer membrane"/>
    <property type="evidence" value="ECO:0007669"/>
    <property type="project" value="UniProtKB-SubCell"/>
</dbReference>
<accession>A0A9W6IL78</accession>
<dbReference type="InterPro" id="IPR023703">
    <property type="entry name" value="MltF"/>
</dbReference>
<keyword evidence="3 7" id="KW-0472">Membrane</keyword>
<dbReference type="GO" id="GO:0071555">
    <property type="term" value="P:cell wall organization"/>
    <property type="evidence" value="ECO:0007669"/>
    <property type="project" value="UniProtKB-KW"/>
</dbReference>
<feature type="active site" evidence="7">
    <location>
        <position position="314"/>
    </location>
</feature>
<name>A0A9W6IL78_9PROT</name>
<evidence type="ECO:0000256" key="5">
    <source>
        <dbReference type="ARBA" id="ARBA00023239"/>
    </source>
</evidence>
<dbReference type="PANTHER" id="PTHR35936">
    <property type="entry name" value="MEMBRANE-BOUND LYTIC MUREIN TRANSGLYCOSYLASE F"/>
    <property type="match status" value="1"/>
</dbReference>
<comment type="caution">
    <text evidence="9">The sequence shown here is derived from an EMBL/GenBank/DDBJ whole genome shotgun (WGS) entry which is preliminary data.</text>
</comment>
<gene>
    <name evidence="7 9" type="primary">mltF</name>
    <name evidence="9" type="ORF">GCM10017621_10520</name>
</gene>
<evidence type="ECO:0000256" key="3">
    <source>
        <dbReference type="ARBA" id="ARBA00023136"/>
    </source>
</evidence>
<dbReference type="Gene3D" id="1.10.530.10">
    <property type="match status" value="1"/>
</dbReference>
<evidence type="ECO:0000259" key="8">
    <source>
        <dbReference type="SMART" id="SM00062"/>
    </source>
</evidence>
<dbReference type="InterPro" id="IPR001638">
    <property type="entry name" value="Solute-binding_3/MltF_N"/>
</dbReference>
<proteinExistence type="inferred from homology"/>
<comment type="similarity">
    <text evidence="7">In the C-terminal section; belongs to the transglycosylase Slt family.</text>
</comment>
<evidence type="ECO:0000256" key="7">
    <source>
        <dbReference type="HAMAP-Rule" id="MF_02016"/>
    </source>
</evidence>
<dbReference type="AlphaFoldDB" id="A0A9W6IL78"/>
<dbReference type="CDD" id="cd13403">
    <property type="entry name" value="MLTF-like"/>
    <property type="match status" value="1"/>
</dbReference>
<evidence type="ECO:0000313" key="10">
    <source>
        <dbReference type="Proteomes" id="UP001143486"/>
    </source>
</evidence>
<comment type="subcellular location">
    <subcellularLocation>
        <location evidence="7">Cell outer membrane</location>
        <topology evidence="7">Peripheral membrane protein</topology>
    </subcellularLocation>
    <text evidence="7">Attached to the inner leaflet of the outer membrane.</text>
</comment>
<keyword evidence="6 7" id="KW-0961">Cell wall biogenesis/degradation</keyword>
<keyword evidence="4 7" id="KW-0998">Cell outer membrane</keyword>
<organism evidence="9 10">
    <name type="scientific">Maricaulis virginensis</name>
    <dbReference type="NCBI Taxonomy" id="144022"/>
    <lineage>
        <taxon>Bacteria</taxon>
        <taxon>Pseudomonadati</taxon>
        <taxon>Pseudomonadota</taxon>
        <taxon>Alphaproteobacteria</taxon>
        <taxon>Maricaulales</taxon>
        <taxon>Maricaulaceae</taxon>
        <taxon>Maricaulis</taxon>
    </lineage>
</organism>
<dbReference type="Pfam" id="PF01464">
    <property type="entry name" value="SLT"/>
    <property type="match status" value="1"/>
</dbReference>
<dbReference type="Proteomes" id="UP001143486">
    <property type="component" value="Unassembled WGS sequence"/>
</dbReference>
<reference evidence="9" key="2">
    <citation type="submission" date="2023-01" db="EMBL/GenBank/DDBJ databases">
        <authorList>
            <person name="Sun Q."/>
            <person name="Evtushenko L."/>
        </authorList>
    </citation>
    <scope>NUCLEOTIDE SEQUENCE</scope>
    <source>
        <strain evidence="9">VKM B-1513</strain>
    </source>
</reference>
<dbReference type="EC" id="4.2.2.n1" evidence="7"/>
<evidence type="ECO:0000256" key="6">
    <source>
        <dbReference type="ARBA" id="ARBA00023316"/>
    </source>
</evidence>
<reference evidence="9" key="1">
    <citation type="journal article" date="2014" name="Int. J. Syst. Evol. Microbiol.">
        <title>Complete genome sequence of Corynebacterium casei LMG S-19264T (=DSM 44701T), isolated from a smear-ripened cheese.</title>
        <authorList>
            <consortium name="US DOE Joint Genome Institute (JGI-PGF)"/>
            <person name="Walter F."/>
            <person name="Albersmeier A."/>
            <person name="Kalinowski J."/>
            <person name="Ruckert C."/>
        </authorList>
    </citation>
    <scope>NUCLEOTIDE SEQUENCE</scope>
    <source>
        <strain evidence="9">VKM B-1513</strain>
    </source>
</reference>
<keyword evidence="10" id="KW-1185">Reference proteome</keyword>
<dbReference type="InterPro" id="IPR023346">
    <property type="entry name" value="Lysozyme-like_dom_sf"/>
</dbReference>
<evidence type="ECO:0000256" key="1">
    <source>
        <dbReference type="ARBA" id="ARBA00009387"/>
    </source>
</evidence>
<dbReference type="NCBIfam" id="NF008112">
    <property type="entry name" value="PRK10859.1"/>
    <property type="match status" value="1"/>
</dbReference>
<protein>
    <recommendedName>
        <fullName evidence="7">Membrane-bound lytic murein transglycosylase F</fullName>
        <ecNumber evidence="7">4.2.2.n1</ecNumber>
    </recommendedName>
    <alternativeName>
        <fullName evidence="7">Murein lyase F</fullName>
    </alternativeName>
</protein>
<comment type="function">
    <text evidence="7">Murein-degrading enzyme that degrades murein glycan strands and insoluble, high-molecular weight murein sacculi, with the concomitant formation of a 1,6-anhydromuramoyl product. Lytic transglycosylases (LTs) play an integral role in the metabolism of the peptidoglycan (PG) sacculus. Their lytic action creates space within the PG sacculus to allow for its expansion as well as for the insertion of various structures such as secretion systems and flagella.</text>
</comment>
<dbReference type="EMBL" id="BSFE01000002">
    <property type="protein sequence ID" value="GLK51544.1"/>
    <property type="molecule type" value="Genomic_DNA"/>
</dbReference>